<comment type="caution">
    <text evidence="2">The sequence shown here is derived from an EMBL/GenBank/DDBJ whole genome shotgun (WGS) entry which is preliminary data.</text>
</comment>
<dbReference type="InterPro" id="IPR001506">
    <property type="entry name" value="Peptidase_M12A"/>
</dbReference>
<sequence length="536" mass="58793">MSTPNDSTNGTSKPVIGCSIKVLPRSEWEHAAATAIARNPANAPMTQMLQIAGGDVIKPSHLALMTSKYWGNAGVRLTVSFMDGAEAALRARILSHMNAWARYANVEFVQVPSGGQVRIARKVNDGYWSYLGTDVLRIPSDEPTMNLDSFTMDTPESEFVRVVRHETGHTLGFPHEHMTSGIISRIDREKAIRYFMATQGWTREGVIDQVLTPLENSALIATQVADPTSVMCYFLPAAIMKDGIAVPGGPDINATDGQFAGSVYPKFAAWQLIDNNAQTASIAVDGADIYQLHKSGLIWKFTGTPITGWQILDNNSATRKIVAANGRLYQLHNGGRIWRYTGPPVTGWQLIDENPATVEIVASGNDLYQVHNNGRIWIYTGTPIRGWKELDNNPETKKIASSGGGLYQLHKSGLIWRYTGTPMTGWQKIDENPATVDIVARGNDLYQLHNSGRIWKYTGVPVTGWQLLDDNTETKEIVVGVGGLYQIHKSGSIWSYVGPPMTGWKQLDGNAASMSIAAGTSLYQLHSSGLIWRYMG</sequence>
<dbReference type="Gene3D" id="3.40.390.10">
    <property type="entry name" value="Collagenase (Catalytic Domain)"/>
    <property type="match status" value="1"/>
</dbReference>
<evidence type="ECO:0000313" key="2">
    <source>
        <dbReference type="EMBL" id="KAF4456706.1"/>
    </source>
</evidence>
<dbReference type="OrthoDB" id="65569at2759"/>
<dbReference type="InterPro" id="IPR024079">
    <property type="entry name" value="MetalloPept_cat_dom_sf"/>
</dbReference>
<dbReference type="SMART" id="SM00235">
    <property type="entry name" value="ZnMc"/>
    <property type="match status" value="1"/>
</dbReference>
<dbReference type="InterPro" id="IPR006026">
    <property type="entry name" value="Peptidase_Metallo"/>
</dbReference>
<dbReference type="EMBL" id="JAADJG010000048">
    <property type="protein sequence ID" value="KAF4456706.1"/>
    <property type="molecule type" value="Genomic_DNA"/>
</dbReference>
<dbReference type="GO" id="GO:0004222">
    <property type="term" value="F:metalloendopeptidase activity"/>
    <property type="evidence" value="ECO:0007669"/>
    <property type="project" value="InterPro"/>
</dbReference>
<proteinExistence type="predicted"/>
<dbReference type="SUPFAM" id="SSF55486">
    <property type="entry name" value="Metalloproteases ('zincins'), catalytic domain"/>
    <property type="match status" value="1"/>
</dbReference>
<evidence type="ECO:0000313" key="3">
    <source>
        <dbReference type="Proteomes" id="UP000605986"/>
    </source>
</evidence>
<keyword evidence="3" id="KW-1185">Reference proteome</keyword>
<feature type="domain" description="Peptidase metallopeptidase" evidence="1">
    <location>
        <begin position="66"/>
        <end position="209"/>
    </location>
</feature>
<evidence type="ECO:0000259" key="1">
    <source>
        <dbReference type="SMART" id="SM00235"/>
    </source>
</evidence>
<dbReference type="Pfam" id="PF01400">
    <property type="entry name" value="Astacin"/>
    <property type="match status" value="1"/>
</dbReference>
<name>A0A8H4P5B7_9HYPO</name>
<accession>A0A8H4P5B7</accession>
<reference evidence="2" key="1">
    <citation type="submission" date="2020-01" db="EMBL/GenBank/DDBJ databases">
        <title>Identification and distribution of gene clusters putatively required for synthesis of sphingolipid metabolism inhibitors in phylogenetically diverse species of the filamentous fungus Fusarium.</title>
        <authorList>
            <person name="Kim H.-S."/>
            <person name="Busman M."/>
            <person name="Brown D.W."/>
            <person name="Divon H."/>
            <person name="Uhlig S."/>
            <person name="Proctor R.H."/>
        </authorList>
    </citation>
    <scope>NUCLEOTIDE SEQUENCE</scope>
    <source>
        <strain evidence="2">NRRL 53441</strain>
    </source>
</reference>
<dbReference type="AlphaFoldDB" id="A0A8H4P5B7"/>
<protein>
    <submittedName>
        <fullName evidence="2">Peptidase m12</fullName>
    </submittedName>
</protein>
<dbReference type="GO" id="GO:0008270">
    <property type="term" value="F:zinc ion binding"/>
    <property type="evidence" value="ECO:0007669"/>
    <property type="project" value="InterPro"/>
</dbReference>
<gene>
    <name evidence="2" type="ORF">F53441_1262</name>
</gene>
<organism evidence="2 3">
    <name type="scientific">Fusarium austroafricanum</name>
    <dbReference type="NCBI Taxonomy" id="2364996"/>
    <lineage>
        <taxon>Eukaryota</taxon>
        <taxon>Fungi</taxon>
        <taxon>Dikarya</taxon>
        <taxon>Ascomycota</taxon>
        <taxon>Pezizomycotina</taxon>
        <taxon>Sordariomycetes</taxon>
        <taxon>Hypocreomycetidae</taxon>
        <taxon>Hypocreales</taxon>
        <taxon>Nectriaceae</taxon>
        <taxon>Fusarium</taxon>
        <taxon>Fusarium concolor species complex</taxon>
    </lineage>
</organism>
<dbReference type="GO" id="GO:0006508">
    <property type="term" value="P:proteolysis"/>
    <property type="evidence" value="ECO:0007669"/>
    <property type="project" value="InterPro"/>
</dbReference>
<dbReference type="Proteomes" id="UP000605986">
    <property type="component" value="Unassembled WGS sequence"/>
</dbReference>